<dbReference type="EMBL" id="JACCBN010000001">
    <property type="protein sequence ID" value="NYD37451.1"/>
    <property type="molecule type" value="Genomic_DNA"/>
</dbReference>
<proteinExistence type="predicted"/>
<sequence length="52" mass="5373">MRRSVVACCVALGLVVAVVRDAWRRLVPGAASVEVGFASPARRPGPVVGTGR</sequence>
<protein>
    <submittedName>
        <fullName evidence="1">Uncharacterized protein</fullName>
    </submittedName>
</protein>
<dbReference type="AlphaFoldDB" id="A0A7Y9DXW0"/>
<comment type="caution">
    <text evidence="1">The sequence shown here is derived from an EMBL/GenBank/DDBJ whole genome shotgun (WGS) entry which is preliminary data.</text>
</comment>
<accession>A0A7Y9DXW0</accession>
<dbReference type="Proteomes" id="UP000535890">
    <property type="component" value="Unassembled WGS sequence"/>
</dbReference>
<reference evidence="1 2" key="1">
    <citation type="submission" date="2020-07" db="EMBL/GenBank/DDBJ databases">
        <title>Sequencing the genomes of 1000 actinobacteria strains.</title>
        <authorList>
            <person name="Klenk H.-P."/>
        </authorList>
    </citation>
    <scope>NUCLEOTIDE SEQUENCE [LARGE SCALE GENOMIC DNA]</scope>
    <source>
        <strain evidence="1 2">DSM 45772</strain>
    </source>
</reference>
<evidence type="ECO:0000313" key="2">
    <source>
        <dbReference type="Proteomes" id="UP000535890"/>
    </source>
</evidence>
<organism evidence="1 2">
    <name type="scientific">Actinomycetospora corticicola</name>
    <dbReference type="NCBI Taxonomy" id="663602"/>
    <lineage>
        <taxon>Bacteria</taxon>
        <taxon>Bacillati</taxon>
        <taxon>Actinomycetota</taxon>
        <taxon>Actinomycetes</taxon>
        <taxon>Pseudonocardiales</taxon>
        <taxon>Pseudonocardiaceae</taxon>
        <taxon>Actinomycetospora</taxon>
    </lineage>
</organism>
<keyword evidence="2" id="KW-1185">Reference proteome</keyword>
<gene>
    <name evidence="1" type="ORF">BJ983_003553</name>
</gene>
<evidence type="ECO:0000313" key="1">
    <source>
        <dbReference type="EMBL" id="NYD37451.1"/>
    </source>
</evidence>
<name>A0A7Y9DXW0_9PSEU</name>